<dbReference type="VEuPathDB" id="FungiDB:F503_03172"/>
<evidence type="ECO:0000313" key="4">
    <source>
        <dbReference type="Proteomes" id="UP000016923"/>
    </source>
</evidence>
<feature type="compositionally biased region" description="Basic and acidic residues" evidence="1">
    <location>
        <begin position="77"/>
        <end position="93"/>
    </location>
</feature>
<protein>
    <submittedName>
        <fullName evidence="3">Het-domain-containing protein</fullName>
    </submittedName>
</protein>
<evidence type="ECO:0000259" key="2">
    <source>
        <dbReference type="Pfam" id="PF06985"/>
    </source>
</evidence>
<sequence length="959" mass="108479">MTELCAFCSSLDLRFAGYYKPKQLLVEADHDNTGSANQGDEQEVEDARGAEHVSPGSDSDSYNNNNNYNDEDDDDDVVTHEQDVDSHHDCGGPLEEVKIDVISELDSEEGGLNPEEDEYDDEDIYDPYTSMHTVPEMLANSKTCRFCGELTRLFYRWIEETYPGRSTADLFLADSEVEVTQGESIPAAPRPGCDDGENVSRLTSARVKMLMRDPNHPELDNHFYWSGITLAYQRVLWDAWPRLQDVLDTMDAREAEGQSALTAWSENKPYSARHRTGRIDLRLLRRWKEACFAWHGDRCRDVRSHSDSRHDDDSKLESKSTKPQMLRLIDVDNMCLVEVPDRSAVSWVVLSYVWGRVPFFTLTTKNRALLMTEGSFSDYNETADRDIPAFSLPATVADAVDATRGLGERYLWTDSLCIMQDSTDDKALFVPAMDDIYSRATITIVDLGGENAFHGLPGVTKDRFSDRDNFPAPEPFIINDSRIVRASQPTGTGYQRMDMQAGCVYLQRGWTFQEALLSRRFVIFTADTVFWECPCATWREDGNWEVEGEDVVEQVLDEDEDQVDQVHQLHQVQNVAEPPDIFRNSFLTVESTVVYDRLWGPSAEDFNVSYQALVHAFSRRQLSFDRDGLAAFSGVLNALERTTKLETSGAGPKQPPLEFIWGLPGPYLGVALTWPADREEINTLDDQGLPVTDQPPFFYRRTGKCLVFLRSDNNASSGSDEAGTAMTTADVPFPSWSWVGWVGPVLYEELFGSLLSEHAGIRFYVFSATNPNGELVEVPQHTAFQDRWPASKKHVRAPPLWRETSSAGNVVDASVVPEHIRRDSALRQIVLAFWTSWCPRLHVMFEARTQVDDDIVNKADIWEEIPGSTVPPAKFFGSWSQRPPRSWRTGLHVVECVVVGRDNLDNLSEHSRLVLLVTEMVGDEDDELHGTRRRVASLTVDEKAWNALQTRRWEAVVLV</sequence>
<organism evidence="3 4">
    <name type="scientific">Ophiostoma piceae (strain UAMH 11346)</name>
    <name type="common">Sap stain fungus</name>
    <dbReference type="NCBI Taxonomy" id="1262450"/>
    <lineage>
        <taxon>Eukaryota</taxon>
        <taxon>Fungi</taxon>
        <taxon>Dikarya</taxon>
        <taxon>Ascomycota</taxon>
        <taxon>Pezizomycotina</taxon>
        <taxon>Sordariomycetes</taxon>
        <taxon>Sordariomycetidae</taxon>
        <taxon>Ophiostomatales</taxon>
        <taxon>Ophiostomataceae</taxon>
        <taxon>Ophiostoma</taxon>
    </lineage>
</organism>
<keyword evidence="4" id="KW-1185">Reference proteome</keyword>
<accession>S3D0J9</accession>
<dbReference type="AlphaFoldDB" id="S3D0J9"/>
<feature type="compositionally biased region" description="Low complexity" evidence="1">
    <location>
        <begin position="57"/>
        <end position="68"/>
    </location>
</feature>
<dbReference type="PANTHER" id="PTHR33112">
    <property type="entry name" value="DOMAIN PROTEIN, PUTATIVE-RELATED"/>
    <property type="match status" value="1"/>
</dbReference>
<dbReference type="HOGENOM" id="CLU_003953_4_1_1"/>
<dbReference type="Proteomes" id="UP000016923">
    <property type="component" value="Unassembled WGS sequence"/>
</dbReference>
<dbReference type="OrthoDB" id="2975793at2759"/>
<dbReference type="InterPro" id="IPR010730">
    <property type="entry name" value="HET"/>
</dbReference>
<dbReference type="PANTHER" id="PTHR33112:SF12">
    <property type="entry name" value="HETEROKARYON INCOMPATIBILITY DOMAIN-CONTAINING PROTEIN"/>
    <property type="match status" value="1"/>
</dbReference>
<dbReference type="STRING" id="1262450.S3D0J9"/>
<dbReference type="eggNOG" id="ENOG502RYWV">
    <property type="taxonomic scope" value="Eukaryota"/>
</dbReference>
<dbReference type="EMBL" id="KE148152">
    <property type="protein sequence ID" value="EPE06745.1"/>
    <property type="molecule type" value="Genomic_DNA"/>
</dbReference>
<dbReference type="OMA" id="WVGWTSD"/>
<evidence type="ECO:0000256" key="1">
    <source>
        <dbReference type="SAM" id="MobiDB-lite"/>
    </source>
</evidence>
<proteinExistence type="predicted"/>
<dbReference type="Pfam" id="PF06985">
    <property type="entry name" value="HET"/>
    <property type="match status" value="1"/>
</dbReference>
<gene>
    <name evidence="3" type="ORF">F503_03172</name>
</gene>
<feature type="domain" description="Heterokaryon incompatibility" evidence="2">
    <location>
        <begin position="347"/>
        <end position="514"/>
    </location>
</feature>
<reference evidence="3 4" key="1">
    <citation type="journal article" date="2013" name="BMC Genomics">
        <title>The genome and transcriptome of the pine saprophyte Ophiostoma piceae, and a comparison with the bark beetle-associated pine pathogen Grosmannia clavigera.</title>
        <authorList>
            <person name="Haridas S."/>
            <person name="Wang Y."/>
            <person name="Lim L."/>
            <person name="Massoumi Alamouti S."/>
            <person name="Jackman S."/>
            <person name="Docking R."/>
            <person name="Robertson G."/>
            <person name="Birol I."/>
            <person name="Bohlmann J."/>
            <person name="Breuil C."/>
        </authorList>
    </citation>
    <scope>NUCLEOTIDE SEQUENCE [LARGE SCALE GENOMIC DNA]</scope>
    <source>
        <strain evidence="3 4">UAMH 11346</strain>
    </source>
</reference>
<feature type="region of interest" description="Disordered" evidence="1">
    <location>
        <begin position="30"/>
        <end position="93"/>
    </location>
</feature>
<evidence type="ECO:0000313" key="3">
    <source>
        <dbReference type="EMBL" id="EPE06745.1"/>
    </source>
</evidence>
<name>S3D0J9_OPHP1</name>